<evidence type="ECO:0000256" key="1">
    <source>
        <dbReference type="SAM" id="Phobius"/>
    </source>
</evidence>
<feature type="transmembrane region" description="Helical" evidence="1">
    <location>
        <begin position="21"/>
        <end position="40"/>
    </location>
</feature>
<organism evidence="2 3">
    <name type="scientific">Bacillus subtilis</name>
    <dbReference type="NCBI Taxonomy" id="1423"/>
    <lineage>
        <taxon>Bacteria</taxon>
        <taxon>Bacillati</taxon>
        <taxon>Bacillota</taxon>
        <taxon>Bacilli</taxon>
        <taxon>Bacillales</taxon>
        <taxon>Bacillaceae</taxon>
        <taxon>Bacillus</taxon>
    </lineage>
</organism>
<gene>
    <name evidence="2" type="ORF">SC09_contig8orf00123</name>
</gene>
<keyword evidence="1" id="KW-0812">Transmembrane</keyword>
<comment type="caution">
    <text evidence="2">The sequence shown here is derived from an EMBL/GenBank/DDBJ whole genome shotgun (WGS) entry which is preliminary data.</text>
</comment>
<keyword evidence="1" id="KW-0472">Membrane</keyword>
<reference evidence="2 3" key="1">
    <citation type="submission" date="2014-12" db="EMBL/GenBank/DDBJ databases">
        <title>Comparative genome analysis of Bacillus coagulans HM-08, Clostridium butyricum HM-68, Bacillus subtilis HM-66 and Bacillus licheniformis BL-09.</title>
        <authorList>
            <person name="Zhang H."/>
        </authorList>
    </citation>
    <scope>NUCLEOTIDE SEQUENCE [LARGE SCALE GENOMIC DNA]</scope>
    <source>
        <strain evidence="2 3">HM-66</strain>
    </source>
</reference>
<dbReference type="Proteomes" id="UP000032247">
    <property type="component" value="Unassembled WGS sequence"/>
</dbReference>
<dbReference type="EMBL" id="JXBC01000014">
    <property type="protein sequence ID" value="KIU04470.1"/>
    <property type="molecule type" value="Genomic_DNA"/>
</dbReference>
<keyword evidence="1" id="KW-1133">Transmembrane helix</keyword>
<evidence type="ECO:0000313" key="3">
    <source>
        <dbReference type="Proteomes" id="UP000032247"/>
    </source>
</evidence>
<sequence length="42" mass="4755">MKVYQKTQEKPNFFIKFAGDLFAAFVVTLLVLMSVGFLILSV</sequence>
<evidence type="ECO:0000313" key="2">
    <source>
        <dbReference type="EMBL" id="KIU04470.1"/>
    </source>
</evidence>
<dbReference type="PATRIC" id="fig|1423.173.peg.4924"/>
<accession>A0A0D1K8M0</accession>
<protein>
    <submittedName>
        <fullName evidence="2">Uncharacterized protein</fullName>
    </submittedName>
</protein>
<dbReference type="AlphaFoldDB" id="A0A0D1K8M0"/>
<name>A0A0D1K8M0_BACIU</name>
<dbReference type="RefSeq" id="WP_259608139.1">
    <property type="nucleotide sequence ID" value="NZ_CP089149.1"/>
</dbReference>
<proteinExistence type="predicted"/>